<dbReference type="Pfam" id="PF23247">
    <property type="entry name" value="LRR_RPS2"/>
    <property type="match status" value="1"/>
</dbReference>
<evidence type="ECO:0000313" key="8">
    <source>
        <dbReference type="EMBL" id="KAE8680245.1"/>
    </source>
</evidence>
<gene>
    <name evidence="8" type="ORF">F3Y22_tig00111392pilonHSYRG00504</name>
</gene>
<dbReference type="InterPro" id="IPR042197">
    <property type="entry name" value="Apaf_helical"/>
</dbReference>
<evidence type="ECO:0000313" key="9">
    <source>
        <dbReference type="Proteomes" id="UP000436088"/>
    </source>
</evidence>
<protein>
    <submittedName>
        <fullName evidence="8">Disease resistance protein</fullName>
    </submittedName>
</protein>
<reference evidence="8" key="1">
    <citation type="submission" date="2019-09" db="EMBL/GenBank/DDBJ databases">
        <title>Draft genome information of white flower Hibiscus syriacus.</title>
        <authorList>
            <person name="Kim Y.-M."/>
        </authorList>
    </citation>
    <scope>NUCLEOTIDE SEQUENCE [LARGE SCALE GENOMIC DNA]</scope>
    <source>
        <strain evidence="8">YM2019G1</strain>
    </source>
</reference>
<dbReference type="AlphaFoldDB" id="A0A6A2YLP6"/>
<dbReference type="SUPFAM" id="SSF52540">
    <property type="entry name" value="P-loop containing nucleoside triphosphate hydrolases"/>
    <property type="match status" value="1"/>
</dbReference>
<dbReference type="Pfam" id="PF23559">
    <property type="entry name" value="WHD_DRP"/>
    <property type="match status" value="1"/>
</dbReference>
<dbReference type="InterPro" id="IPR027417">
    <property type="entry name" value="P-loop_NTPase"/>
</dbReference>
<proteinExistence type="predicted"/>
<evidence type="ECO:0000259" key="6">
    <source>
        <dbReference type="Pfam" id="PF23559"/>
    </source>
</evidence>
<dbReference type="GO" id="GO:0005524">
    <property type="term" value="F:ATP binding"/>
    <property type="evidence" value="ECO:0007669"/>
    <property type="project" value="UniProtKB-KW"/>
</dbReference>
<accession>A0A6A2YLP6</accession>
<dbReference type="FunFam" id="1.10.8.430:FF:000003">
    <property type="entry name" value="Probable disease resistance protein At5g66910"/>
    <property type="match status" value="1"/>
</dbReference>
<evidence type="ECO:0000259" key="5">
    <source>
        <dbReference type="Pfam" id="PF23247"/>
    </source>
</evidence>
<dbReference type="InterPro" id="IPR032675">
    <property type="entry name" value="LRR_dom_sf"/>
</dbReference>
<keyword evidence="1" id="KW-0433">Leucine-rich repeat</keyword>
<evidence type="ECO:0000256" key="1">
    <source>
        <dbReference type="ARBA" id="ARBA00022614"/>
    </source>
</evidence>
<evidence type="ECO:0000256" key="4">
    <source>
        <dbReference type="ARBA" id="ARBA00022821"/>
    </source>
</evidence>
<dbReference type="GO" id="GO:0043531">
    <property type="term" value="F:ADP binding"/>
    <property type="evidence" value="ECO:0007669"/>
    <property type="project" value="InterPro"/>
</dbReference>
<keyword evidence="3" id="KW-0547">Nucleotide-binding</keyword>
<dbReference type="InterPro" id="IPR050905">
    <property type="entry name" value="Plant_NBS-LRR"/>
</dbReference>
<dbReference type="InterPro" id="IPR055414">
    <property type="entry name" value="LRR_R13L4/SHOC2-like"/>
</dbReference>
<organism evidence="8 9">
    <name type="scientific">Hibiscus syriacus</name>
    <name type="common">Rose of Sharon</name>
    <dbReference type="NCBI Taxonomy" id="106335"/>
    <lineage>
        <taxon>Eukaryota</taxon>
        <taxon>Viridiplantae</taxon>
        <taxon>Streptophyta</taxon>
        <taxon>Embryophyta</taxon>
        <taxon>Tracheophyta</taxon>
        <taxon>Spermatophyta</taxon>
        <taxon>Magnoliopsida</taxon>
        <taxon>eudicotyledons</taxon>
        <taxon>Gunneridae</taxon>
        <taxon>Pentapetalae</taxon>
        <taxon>rosids</taxon>
        <taxon>malvids</taxon>
        <taxon>Malvales</taxon>
        <taxon>Malvaceae</taxon>
        <taxon>Malvoideae</taxon>
        <taxon>Hibiscus</taxon>
    </lineage>
</organism>
<evidence type="ECO:0000256" key="2">
    <source>
        <dbReference type="ARBA" id="ARBA00022737"/>
    </source>
</evidence>
<dbReference type="Gene3D" id="1.10.10.10">
    <property type="entry name" value="Winged helix-like DNA-binding domain superfamily/Winged helix DNA-binding domain"/>
    <property type="match status" value="1"/>
</dbReference>
<dbReference type="EMBL" id="VEPZ02001327">
    <property type="protein sequence ID" value="KAE8680245.1"/>
    <property type="molecule type" value="Genomic_DNA"/>
</dbReference>
<dbReference type="InterPro" id="IPR058922">
    <property type="entry name" value="WHD_DRP"/>
</dbReference>
<feature type="domain" description="Disease resistance protein At4g27190-like leucine-rich repeats" evidence="5">
    <location>
        <begin position="432"/>
        <end position="533"/>
    </location>
</feature>
<dbReference type="FunFam" id="1.10.10.10:FF:000322">
    <property type="entry name" value="Probable disease resistance protein At1g63360"/>
    <property type="match status" value="1"/>
</dbReference>
<dbReference type="SUPFAM" id="SSF52058">
    <property type="entry name" value="L domain-like"/>
    <property type="match status" value="1"/>
</dbReference>
<keyword evidence="2" id="KW-0677">Repeat</keyword>
<sequence>MEAHKKIKVECLQQAEALKLFLDKVGAETLDRHPDIRKLAETMAEECGGLSLALITIGRAMSSKKTPGEWKYAMKALRQSAASVFPGIGKKMFPQLKFSYDCLPDERVRSCFLYCCLFPSGFPIRKSELIHCWIGEGLLDHLVSSVRNQGEYILGSLIDACLLEDVRSDIVKMHDVIRDMALWIASESEKNKFCVKAGMQLKGQPVAENWEDVRRVSLMGNQIESLTQVFVCPNLLTLFLGKNELKVIINDFFNFMPMLKVLDLSFNINLDELPVGIAKLVSLEHLDLSYTGLKTLPVELKVLEKLKYLNIEHTSNLKTIPPQLISNVSKLQVLKMVGSGYEWLVEEVECLAYLNVLTISIESLSMLERAMMSLKLQSCNVEAVILKLLKGSRFLSISALANIQPLDFLGVYDCEDLEEVKIERAEIASAGWFRSVTLIKLARCPKLKDATWIFFVPHLVKMAIHECQDLEEVISEDKLSEDDKLTENSNLFSELEAFDLQKLPKLKTIYRDALPFPQLKEAIIKECPKLRKLPLNSESAEGQKIVIQGEEWWKNVEWEDECTRYHFLHSFHPIYL</sequence>
<evidence type="ECO:0000259" key="7">
    <source>
        <dbReference type="Pfam" id="PF23598"/>
    </source>
</evidence>
<evidence type="ECO:0000256" key="3">
    <source>
        <dbReference type="ARBA" id="ARBA00022741"/>
    </source>
</evidence>
<dbReference type="InterPro" id="IPR057135">
    <property type="entry name" value="At4g27190-like_LRR"/>
</dbReference>
<feature type="domain" description="Disease resistance protein winged helix" evidence="6">
    <location>
        <begin position="117"/>
        <end position="181"/>
    </location>
</feature>
<dbReference type="Pfam" id="PF23598">
    <property type="entry name" value="LRR_14"/>
    <property type="match status" value="1"/>
</dbReference>
<feature type="domain" description="Disease resistance R13L4/SHOC-2-like LRR" evidence="7">
    <location>
        <begin position="213"/>
        <end position="374"/>
    </location>
</feature>
<dbReference type="Proteomes" id="UP000436088">
    <property type="component" value="Unassembled WGS sequence"/>
</dbReference>
<dbReference type="PANTHER" id="PTHR33463:SF220">
    <property type="entry name" value="NB-ARC DOMAIN-CONTAINING PROTEIN"/>
    <property type="match status" value="1"/>
</dbReference>
<keyword evidence="4" id="KW-0611">Plant defense</keyword>
<keyword evidence="9" id="KW-1185">Reference proteome</keyword>
<dbReference type="Gene3D" id="3.80.10.10">
    <property type="entry name" value="Ribonuclease Inhibitor"/>
    <property type="match status" value="1"/>
</dbReference>
<dbReference type="PANTHER" id="PTHR33463">
    <property type="entry name" value="NB-ARC DOMAIN-CONTAINING PROTEIN-RELATED"/>
    <property type="match status" value="1"/>
</dbReference>
<dbReference type="Gene3D" id="1.10.8.430">
    <property type="entry name" value="Helical domain of apoptotic protease-activating factors"/>
    <property type="match status" value="1"/>
</dbReference>
<comment type="caution">
    <text evidence="8">The sequence shown here is derived from an EMBL/GenBank/DDBJ whole genome shotgun (WGS) entry which is preliminary data.</text>
</comment>
<dbReference type="GO" id="GO:0006952">
    <property type="term" value="P:defense response"/>
    <property type="evidence" value="ECO:0007669"/>
    <property type="project" value="UniProtKB-KW"/>
</dbReference>
<name>A0A6A2YLP6_HIBSY</name>
<dbReference type="InterPro" id="IPR036388">
    <property type="entry name" value="WH-like_DNA-bd_sf"/>
</dbReference>